<comment type="caution">
    <text evidence="3">The sequence shown here is derived from an EMBL/GenBank/DDBJ whole genome shotgun (WGS) entry which is preliminary data.</text>
</comment>
<reference evidence="4" key="1">
    <citation type="journal article" date="2019" name="Int. J. Syst. Evol. Microbiol.">
        <title>The Global Catalogue of Microorganisms (GCM) 10K type strain sequencing project: providing services to taxonomists for standard genome sequencing and annotation.</title>
        <authorList>
            <consortium name="The Broad Institute Genomics Platform"/>
            <consortium name="The Broad Institute Genome Sequencing Center for Infectious Disease"/>
            <person name="Wu L."/>
            <person name="Ma J."/>
        </authorList>
    </citation>
    <scope>NUCLEOTIDE SEQUENCE [LARGE SCALE GENOMIC DNA]</scope>
    <source>
        <strain evidence="4">JCM 17441</strain>
    </source>
</reference>
<evidence type="ECO:0000313" key="3">
    <source>
        <dbReference type="EMBL" id="GAA4264258.1"/>
    </source>
</evidence>
<evidence type="ECO:0000313" key="4">
    <source>
        <dbReference type="Proteomes" id="UP001500620"/>
    </source>
</evidence>
<keyword evidence="4" id="KW-1185">Reference proteome</keyword>
<feature type="domain" description="FAD-binding" evidence="2">
    <location>
        <begin position="2"/>
        <end position="282"/>
    </location>
</feature>
<dbReference type="InterPro" id="IPR002938">
    <property type="entry name" value="FAD-bd"/>
</dbReference>
<dbReference type="InterPro" id="IPR050631">
    <property type="entry name" value="PheA/TfdB_FAD_monoxygenase"/>
</dbReference>
<dbReference type="EMBL" id="BAABAT010000124">
    <property type="protein sequence ID" value="GAA4264258.1"/>
    <property type="molecule type" value="Genomic_DNA"/>
</dbReference>
<evidence type="ECO:0000259" key="2">
    <source>
        <dbReference type="Pfam" id="PF01494"/>
    </source>
</evidence>
<organism evidence="3 4">
    <name type="scientific">Dactylosporangium darangshiense</name>
    <dbReference type="NCBI Taxonomy" id="579108"/>
    <lineage>
        <taxon>Bacteria</taxon>
        <taxon>Bacillati</taxon>
        <taxon>Actinomycetota</taxon>
        <taxon>Actinomycetes</taxon>
        <taxon>Micromonosporales</taxon>
        <taxon>Micromonosporaceae</taxon>
        <taxon>Dactylosporangium</taxon>
    </lineage>
</organism>
<dbReference type="Pfam" id="PF01494">
    <property type="entry name" value="FAD_binding_3"/>
    <property type="match status" value="1"/>
</dbReference>
<dbReference type="PANTHER" id="PTHR43476">
    <property type="entry name" value="3-(3-HYDROXY-PHENYL)PROPIONATE/3-HYDROXYCINNAMIC ACID HYDROXYLASE"/>
    <property type="match status" value="1"/>
</dbReference>
<dbReference type="PANTHER" id="PTHR43476:SF5">
    <property type="entry name" value="FAD-DEPENDENT MONOOXYGENASE"/>
    <property type="match status" value="1"/>
</dbReference>
<accession>A0ABP8DW89</accession>
<dbReference type="SUPFAM" id="SSF51905">
    <property type="entry name" value="FAD/NAD(P)-binding domain"/>
    <property type="match status" value="1"/>
</dbReference>
<proteinExistence type="predicted"/>
<sequence>MLLLDRANLPSDTLSTHYIHSSGLALLARWGLLDGLMATGCPRIEQISHQVGDVGLAARVPAADGVDFACAPRRQVLDALLADAAISAGAHLRDACEVVGVPFERGRPAGVTYRTRAGGRDTVSARLIVGADGMMSTISDLVGSPIEIEDQRLTCIYYTYWTGIKGGFELYEQPGRLVGALPTHNNQTLVFAYFPSAEFPKVRTHALGSYLDNVRATAPGLFDRVAASARTERLRGTNQQRNFFRQAWGPGWVLVGDAGHHKDSITARGITDAFEQAAILADCVGDGLHDETRLSEGLQRFAERRIARFKPLYRMALLAATLDVSPYRLATLRFLNTRRDLVERYFAVSAGIIEARQLYNRQLFAQMSAHRTAATQ</sequence>
<gene>
    <name evidence="3" type="ORF">GCM10022255_116220</name>
</gene>
<dbReference type="InterPro" id="IPR036188">
    <property type="entry name" value="FAD/NAD-bd_sf"/>
</dbReference>
<protein>
    <submittedName>
        <fullName evidence="3">NAD(P)/FAD-dependent oxidoreductase</fullName>
    </submittedName>
</protein>
<dbReference type="Proteomes" id="UP001500620">
    <property type="component" value="Unassembled WGS sequence"/>
</dbReference>
<evidence type="ECO:0000256" key="1">
    <source>
        <dbReference type="ARBA" id="ARBA00023002"/>
    </source>
</evidence>
<dbReference type="Gene3D" id="3.50.50.60">
    <property type="entry name" value="FAD/NAD(P)-binding domain"/>
    <property type="match status" value="1"/>
</dbReference>
<keyword evidence="1" id="KW-0560">Oxidoreductase</keyword>
<name>A0ABP8DW89_9ACTN</name>